<dbReference type="Proteomes" id="UP000051887">
    <property type="component" value="Unassembled WGS sequence"/>
</dbReference>
<organism evidence="3 5">
    <name type="scientific">Thalassovita autumnalis</name>
    <dbReference type="NCBI Taxonomy" id="2072972"/>
    <lineage>
        <taxon>Bacteria</taxon>
        <taxon>Pseudomonadati</taxon>
        <taxon>Pseudomonadota</taxon>
        <taxon>Alphaproteobacteria</taxon>
        <taxon>Rhodobacterales</taxon>
        <taxon>Roseobacteraceae</taxon>
        <taxon>Thalassovita</taxon>
    </lineage>
</organism>
<reference evidence="2 4" key="2">
    <citation type="submission" date="2015-09" db="EMBL/GenBank/DDBJ databases">
        <authorList>
            <person name="Rodrigo-Torres L."/>
            <person name="Arahal D.R."/>
        </authorList>
    </citation>
    <scope>NUCLEOTIDE SEQUENCE [LARGE SCALE GENOMIC DNA]</scope>
    <source>
        <strain evidence="2 4">CECT 5118</strain>
    </source>
</reference>
<dbReference type="EMBL" id="CYSC01000027">
    <property type="protein sequence ID" value="CUH72054.1"/>
    <property type="molecule type" value="Genomic_DNA"/>
</dbReference>
<name>A0A0P1F5H5_9RHOB</name>
<keyword evidence="1" id="KW-0732">Signal</keyword>
<dbReference type="AlphaFoldDB" id="A0A0P1F5H5"/>
<evidence type="ECO:0000256" key="1">
    <source>
        <dbReference type="SAM" id="SignalP"/>
    </source>
</evidence>
<feature type="chain" id="PRO_5009792351" evidence="1">
    <location>
        <begin position="22"/>
        <end position="100"/>
    </location>
</feature>
<proteinExistence type="predicted"/>
<dbReference type="OrthoDB" id="9810895at2"/>
<feature type="signal peptide" evidence="1">
    <location>
        <begin position="1"/>
        <end position="21"/>
    </location>
</feature>
<evidence type="ECO:0000313" key="3">
    <source>
        <dbReference type="EMBL" id="CUH72054.1"/>
    </source>
</evidence>
<reference evidence="3 5" key="1">
    <citation type="submission" date="2015-09" db="EMBL/GenBank/DDBJ databases">
        <authorList>
            <consortium name="Swine Surveillance"/>
        </authorList>
    </citation>
    <scope>NUCLEOTIDE SEQUENCE [LARGE SCALE GENOMIC DNA]</scope>
    <source>
        <strain evidence="3 5">5120</strain>
    </source>
</reference>
<evidence type="ECO:0000313" key="4">
    <source>
        <dbReference type="Proteomes" id="UP000051086"/>
    </source>
</evidence>
<dbReference type="Proteomes" id="UP000051086">
    <property type="component" value="Unassembled WGS sequence"/>
</dbReference>
<dbReference type="EMBL" id="CYSB01000005">
    <property type="protein sequence ID" value="CUH63139.1"/>
    <property type="molecule type" value="Genomic_DNA"/>
</dbReference>
<dbReference type="RefSeq" id="WP_058243289.1">
    <property type="nucleotide sequence ID" value="NZ_CYSB01000005.1"/>
</dbReference>
<accession>A0A0P1F5H5</accession>
<protein>
    <submittedName>
        <fullName evidence="3">Uncharacterized protein</fullName>
    </submittedName>
</protein>
<evidence type="ECO:0000313" key="2">
    <source>
        <dbReference type="EMBL" id="CUH63139.1"/>
    </source>
</evidence>
<evidence type="ECO:0000313" key="5">
    <source>
        <dbReference type="Proteomes" id="UP000051887"/>
    </source>
</evidence>
<keyword evidence="4" id="KW-1185">Reference proteome</keyword>
<gene>
    <name evidence="2" type="ORF">TL5118_00341</name>
    <name evidence="3" type="ORF">TL5120_01850</name>
</gene>
<sequence>MKPMFTTAILLALILPHSANAQRTCAPRDAVVQKLAEDYGESRQSIGLGHDNSVVEVFASLASGSWTITVTRASGLTCLVASGQGFETLQEQVAAQGAEL</sequence>